<evidence type="ECO:0000256" key="2">
    <source>
        <dbReference type="ARBA" id="ARBA00023125"/>
    </source>
</evidence>
<dbReference type="PANTHER" id="PTHR40661">
    <property type="match status" value="1"/>
</dbReference>
<protein>
    <submittedName>
        <fullName evidence="5">HTH-type transcriptional regulator PrtR</fullName>
    </submittedName>
</protein>
<dbReference type="InterPro" id="IPR001387">
    <property type="entry name" value="Cro/C1-type_HTH"/>
</dbReference>
<dbReference type="Pfam" id="PF00717">
    <property type="entry name" value="Peptidase_S24"/>
    <property type="match status" value="1"/>
</dbReference>
<dbReference type="SUPFAM" id="SSF51306">
    <property type="entry name" value="LexA/Signal peptidase"/>
    <property type="match status" value="1"/>
</dbReference>
<accession>A0A9W5F4P8</accession>
<dbReference type="InterPro" id="IPR015927">
    <property type="entry name" value="Peptidase_S24_S26A/B/C"/>
</dbReference>
<dbReference type="RefSeq" id="WP_080823297.1">
    <property type="nucleotide sequence ID" value="NZ_LT009719.1"/>
</dbReference>
<evidence type="ECO:0000256" key="1">
    <source>
        <dbReference type="ARBA" id="ARBA00023015"/>
    </source>
</evidence>
<keyword evidence="3" id="KW-0804">Transcription</keyword>
<evidence type="ECO:0000259" key="4">
    <source>
        <dbReference type="PROSITE" id="PS50943"/>
    </source>
</evidence>
<name>A0A9W5F4P8_9HYPH</name>
<dbReference type="CDD" id="cd06529">
    <property type="entry name" value="S24_LexA-like"/>
    <property type="match status" value="1"/>
</dbReference>
<dbReference type="Gene3D" id="1.10.260.40">
    <property type="entry name" value="lambda repressor-like DNA-binding domains"/>
    <property type="match status" value="1"/>
</dbReference>
<proteinExistence type="predicted"/>
<dbReference type="Gene3D" id="2.10.109.10">
    <property type="entry name" value="Umud Fragment, subunit A"/>
    <property type="match status" value="1"/>
</dbReference>
<comment type="caution">
    <text evidence="5">The sequence shown here is derived from an EMBL/GenBank/DDBJ whole genome shotgun (WGS) entry which is preliminary data.</text>
</comment>
<dbReference type="CDD" id="cd00093">
    <property type="entry name" value="HTH_XRE"/>
    <property type="match status" value="1"/>
</dbReference>
<reference evidence="5 6" key="1">
    <citation type="submission" date="2016-01" db="EMBL/GenBank/DDBJ databases">
        <authorList>
            <person name="Regsiter A."/>
            <person name="william w."/>
        </authorList>
    </citation>
    <scope>NUCLEOTIDE SEQUENCE [LARGE SCALE GENOMIC DNA]</scope>
    <source>
        <strain evidence="5 6">CFBP 5494</strain>
    </source>
</reference>
<dbReference type="Pfam" id="PF01381">
    <property type="entry name" value="HTH_3"/>
    <property type="match status" value="1"/>
</dbReference>
<dbReference type="InterPro" id="IPR010982">
    <property type="entry name" value="Lambda_DNA-bd_dom_sf"/>
</dbReference>
<organism evidence="5 6">
    <name type="scientific">Agrobacterium genomosp. 2 str. CFBP 5494</name>
    <dbReference type="NCBI Taxonomy" id="1183436"/>
    <lineage>
        <taxon>Bacteria</taxon>
        <taxon>Pseudomonadati</taxon>
        <taxon>Pseudomonadota</taxon>
        <taxon>Alphaproteobacteria</taxon>
        <taxon>Hyphomicrobiales</taxon>
        <taxon>Rhizobiaceae</taxon>
        <taxon>Rhizobium/Agrobacterium group</taxon>
        <taxon>Agrobacterium</taxon>
        <taxon>Agrobacterium tumefaciens complex</taxon>
    </lineage>
</organism>
<feature type="domain" description="HTH cro/C1-type" evidence="4">
    <location>
        <begin position="22"/>
        <end position="62"/>
    </location>
</feature>
<keyword evidence="1" id="KW-0805">Transcription regulation</keyword>
<keyword evidence="6" id="KW-1185">Reference proteome</keyword>
<dbReference type="InterPro" id="IPR039418">
    <property type="entry name" value="LexA-like"/>
</dbReference>
<dbReference type="AlphaFoldDB" id="A0A9W5F4P8"/>
<evidence type="ECO:0000313" key="5">
    <source>
        <dbReference type="EMBL" id="CUW99431.1"/>
    </source>
</evidence>
<evidence type="ECO:0000313" key="6">
    <source>
        <dbReference type="Proteomes" id="UP000191933"/>
    </source>
</evidence>
<dbReference type="GO" id="GO:0003677">
    <property type="term" value="F:DNA binding"/>
    <property type="evidence" value="ECO:0007669"/>
    <property type="project" value="UniProtKB-KW"/>
</dbReference>
<dbReference type="InterPro" id="IPR036286">
    <property type="entry name" value="LexA/Signal_pep-like_sf"/>
</dbReference>
<sequence>MMGTTFAERLETAIAKFESVHAFSKKADISDSMLRKYLEGSMPGLDKLIKIADAAEVTLDWLAANRGPMHASSPTYEPDIVVHGPEGPVMTLEVKSYGADHSTDLTLVPRLDIQASAGVGALALQEQAVELMAFQSAWLRSIGVAPSFARIITARGDSMEPTIRDGDVLLIDTSVAEVRDNGIYCVVYGNMLLVKRVHPRMNGSLQLISDNAVYPPEEVPAAEVPGLSVAGRVMWYSRSL</sequence>
<dbReference type="PROSITE" id="PS50943">
    <property type="entry name" value="HTH_CROC1"/>
    <property type="match status" value="1"/>
</dbReference>
<dbReference type="Proteomes" id="UP000191933">
    <property type="component" value="Unassembled WGS sequence"/>
</dbReference>
<dbReference type="PANTHER" id="PTHR40661:SF3">
    <property type="entry name" value="FELS-1 PROPHAGE TRANSCRIPTIONAL REGULATOR"/>
    <property type="match status" value="1"/>
</dbReference>
<evidence type="ECO:0000256" key="3">
    <source>
        <dbReference type="ARBA" id="ARBA00023163"/>
    </source>
</evidence>
<dbReference type="EMBL" id="FBVY01000036">
    <property type="protein sequence ID" value="CUW99431.1"/>
    <property type="molecule type" value="Genomic_DNA"/>
</dbReference>
<gene>
    <name evidence="5" type="ORF">AGR2A_Lc70112</name>
</gene>
<keyword evidence="2" id="KW-0238">DNA-binding</keyword>
<dbReference type="SUPFAM" id="SSF47413">
    <property type="entry name" value="lambda repressor-like DNA-binding domains"/>
    <property type="match status" value="1"/>
</dbReference>